<dbReference type="RefSeq" id="WP_145185778.1">
    <property type="nucleotide sequence ID" value="NZ_CP036290.1"/>
</dbReference>
<comment type="catalytic activity">
    <reaction evidence="2">
        <text>1-(2-carboxyphenylamino)-1-deoxy-D-ribulose 5-phosphate + H(+) = (1S,2R)-1-C-(indol-3-yl)glycerol 3-phosphate + CO2 + H2O</text>
        <dbReference type="Rhea" id="RHEA:23476"/>
        <dbReference type="ChEBI" id="CHEBI:15377"/>
        <dbReference type="ChEBI" id="CHEBI:15378"/>
        <dbReference type="ChEBI" id="CHEBI:16526"/>
        <dbReference type="ChEBI" id="CHEBI:58613"/>
        <dbReference type="ChEBI" id="CHEBI:58866"/>
        <dbReference type="EC" id="4.1.1.48"/>
    </reaction>
</comment>
<dbReference type="Pfam" id="PF00697">
    <property type="entry name" value="PRAI"/>
    <property type="match status" value="1"/>
</dbReference>
<dbReference type="HAMAP" id="MF_00135">
    <property type="entry name" value="PRAI"/>
    <property type="match status" value="1"/>
</dbReference>
<dbReference type="PANTHER" id="PTHR22854:SF2">
    <property type="entry name" value="INDOLE-3-GLYCEROL-PHOSPHATE SYNTHASE"/>
    <property type="match status" value="1"/>
</dbReference>
<dbReference type="CDD" id="cd00331">
    <property type="entry name" value="IGPS"/>
    <property type="match status" value="1"/>
</dbReference>
<keyword evidence="10 15" id="KW-0456">Lyase</keyword>
<dbReference type="InterPro" id="IPR011060">
    <property type="entry name" value="RibuloseP-bd_barrel"/>
</dbReference>
<dbReference type="CDD" id="cd00405">
    <property type="entry name" value="PRAI"/>
    <property type="match status" value="1"/>
</dbReference>
<evidence type="ECO:0000256" key="9">
    <source>
        <dbReference type="ARBA" id="ARBA00023235"/>
    </source>
</evidence>
<dbReference type="InterPro" id="IPR001240">
    <property type="entry name" value="PRAI_dom"/>
</dbReference>
<keyword evidence="9 12" id="KW-0413">Isomerase</keyword>
<dbReference type="GO" id="GO:0004425">
    <property type="term" value="F:indole-3-glycerol-phosphate synthase activity"/>
    <property type="evidence" value="ECO:0007669"/>
    <property type="project" value="UniProtKB-EC"/>
</dbReference>
<dbReference type="PANTHER" id="PTHR22854">
    <property type="entry name" value="TRYPTOPHAN BIOSYNTHESIS PROTEIN"/>
    <property type="match status" value="1"/>
</dbReference>
<dbReference type="GO" id="GO:0000162">
    <property type="term" value="P:L-tryptophan biosynthetic process"/>
    <property type="evidence" value="ECO:0007669"/>
    <property type="project" value="UniProtKB-UniRule"/>
</dbReference>
<evidence type="ECO:0000256" key="3">
    <source>
        <dbReference type="ARBA" id="ARBA00004664"/>
    </source>
</evidence>
<dbReference type="InterPro" id="IPR013798">
    <property type="entry name" value="Indole-3-glycerol_P_synth_dom"/>
</dbReference>
<name>A0A518CYW2_9BACT</name>
<evidence type="ECO:0000313" key="15">
    <source>
        <dbReference type="EMBL" id="QDU84375.1"/>
    </source>
</evidence>
<dbReference type="UniPathway" id="UPA00035">
    <property type="reaction ID" value="UER00042"/>
</dbReference>
<evidence type="ECO:0000256" key="10">
    <source>
        <dbReference type="ARBA" id="ARBA00023239"/>
    </source>
</evidence>
<evidence type="ECO:0000256" key="5">
    <source>
        <dbReference type="ARBA" id="ARBA00022605"/>
    </source>
</evidence>
<dbReference type="EC" id="5.3.1.24" evidence="12"/>
<keyword evidence="5 12" id="KW-0028">Amino-acid biosynthesis</keyword>
<protein>
    <recommendedName>
        <fullName evidence="12">N-(5'-phosphoribosyl)anthranilate isomerase</fullName>
        <shortName evidence="12">PRAI</shortName>
        <ecNumber evidence="12">5.3.1.24</ecNumber>
    </recommendedName>
</protein>
<comment type="catalytic activity">
    <reaction evidence="1 12">
        <text>N-(5-phospho-beta-D-ribosyl)anthranilate = 1-(2-carboxyphenylamino)-1-deoxy-D-ribulose 5-phosphate</text>
        <dbReference type="Rhea" id="RHEA:21540"/>
        <dbReference type="ChEBI" id="CHEBI:18277"/>
        <dbReference type="ChEBI" id="CHEBI:58613"/>
        <dbReference type="EC" id="5.3.1.24"/>
    </reaction>
</comment>
<keyword evidence="8 12" id="KW-0057">Aromatic amino acid biosynthesis</keyword>
<evidence type="ECO:0000259" key="13">
    <source>
        <dbReference type="Pfam" id="PF00218"/>
    </source>
</evidence>
<comment type="similarity">
    <text evidence="12">Belongs to the TrpF family.</text>
</comment>
<comment type="pathway">
    <text evidence="3 12">Amino-acid biosynthesis; L-tryptophan biosynthesis; L-tryptophan from chorismate: step 3/5.</text>
</comment>
<dbReference type="EMBL" id="CP036290">
    <property type="protein sequence ID" value="QDU84375.1"/>
    <property type="molecule type" value="Genomic_DNA"/>
</dbReference>
<dbReference type="SUPFAM" id="SSF51366">
    <property type="entry name" value="Ribulose-phoshate binding barrel"/>
    <property type="match status" value="2"/>
</dbReference>
<dbReference type="Gene3D" id="3.20.20.70">
    <property type="entry name" value="Aldolase class I"/>
    <property type="match status" value="2"/>
</dbReference>
<proteinExistence type="inferred from homology"/>
<keyword evidence="11" id="KW-0511">Multifunctional enzyme</keyword>
<feature type="domain" description="Indole-3-glycerol phosphate synthase" evidence="13">
    <location>
        <begin position="50"/>
        <end position="267"/>
    </location>
</feature>
<evidence type="ECO:0000313" key="16">
    <source>
        <dbReference type="Proteomes" id="UP000319342"/>
    </source>
</evidence>
<evidence type="ECO:0000256" key="1">
    <source>
        <dbReference type="ARBA" id="ARBA00001164"/>
    </source>
</evidence>
<dbReference type="Proteomes" id="UP000319342">
    <property type="component" value="Chromosome"/>
</dbReference>
<reference evidence="15 16" key="1">
    <citation type="submission" date="2019-02" db="EMBL/GenBank/DDBJ databases">
        <title>Deep-cultivation of Planctomycetes and their phenomic and genomic characterization uncovers novel biology.</title>
        <authorList>
            <person name="Wiegand S."/>
            <person name="Jogler M."/>
            <person name="Boedeker C."/>
            <person name="Pinto D."/>
            <person name="Vollmers J."/>
            <person name="Rivas-Marin E."/>
            <person name="Kohn T."/>
            <person name="Peeters S.H."/>
            <person name="Heuer A."/>
            <person name="Rast P."/>
            <person name="Oberbeckmann S."/>
            <person name="Bunk B."/>
            <person name="Jeske O."/>
            <person name="Meyerdierks A."/>
            <person name="Storesund J.E."/>
            <person name="Kallscheuer N."/>
            <person name="Luecker S."/>
            <person name="Lage O.M."/>
            <person name="Pohl T."/>
            <person name="Merkel B.J."/>
            <person name="Hornburger P."/>
            <person name="Mueller R.-W."/>
            <person name="Bruemmer F."/>
            <person name="Labrenz M."/>
            <person name="Spormann A.M."/>
            <person name="Op den Camp H."/>
            <person name="Overmann J."/>
            <person name="Amann R."/>
            <person name="Jetten M.S.M."/>
            <person name="Mascher T."/>
            <person name="Medema M.H."/>
            <person name="Devos D.P."/>
            <person name="Kaster A.-K."/>
            <person name="Ovreas L."/>
            <person name="Rohde M."/>
            <person name="Galperin M.Y."/>
            <person name="Jogler C."/>
        </authorList>
    </citation>
    <scope>NUCLEOTIDE SEQUENCE [LARGE SCALE GENOMIC DNA]</scope>
    <source>
        <strain evidence="15 16">Pla163</strain>
    </source>
</reference>
<evidence type="ECO:0000256" key="12">
    <source>
        <dbReference type="HAMAP-Rule" id="MF_00135"/>
    </source>
</evidence>
<keyword evidence="16" id="KW-1185">Reference proteome</keyword>
<evidence type="ECO:0000256" key="8">
    <source>
        <dbReference type="ARBA" id="ARBA00023141"/>
    </source>
</evidence>
<dbReference type="InterPro" id="IPR013785">
    <property type="entry name" value="Aldolase_TIM"/>
</dbReference>
<dbReference type="Pfam" id="PF00218">
    <property type="entry name" value="IGPS"/>
    <property type="match status" value="1"/>
</dbReference>
<organism evidence="15 16">
    <name type="scientific">Rohdeia mirabilis</name>
    <dbReference type="NCBI Taxonomy" id="2528008"/>
    <lineage>
        <taxon>Bacteria</taxon>
        <taxon>Pseudomonadati</taxon>
        <taxon>Planctomycetota</taxon>
        <taxon>Planctomycetia</taxon>
        <taxon>Planctomycetia incertae sedis</taxon>
        <taxon>Rohdeia</taxon>
    </lineage>
</organism>
<evidence type="ECO:0000256" key="2">
    <source>
        <dbReference type="ARBA" id="ARBA00001633"/>
    </source>
</evidence>
<dbReference type="InterPro" id="IPR045186">
    <property type="entry name" value="Indole-3-glycerol_P_synth"/>
</dbReference>
<evidence type="ECO:0000256" key="7">
    <source>
        <dbReference type="ARBA" id="ARBA00022822"/>
    </source>
</evidence>
<gene>
    <name evidence="15" type="primary">trpC</name>
    <name evidence="12" type="synonym">trpF</name>
    <name evidence="15" type="ORF">Pla163_14820</name>
</gene>
<evidence type="ECO:0000256" key="6">
    <source>
        <dbReference type="ARBA" id="ARBA00022793"/>
    </source>
</evidence>
<dbReference type="GO" id="GO:0004640">
    <property type="term" value="F:phosphoribosylanthranilate isomerase activity"/>
    <property type="evidence" value="ECO:0007669"/>
    <property type="project" value="UniProtKB-UniRule"/>
</dbReference>
<evidence type="ECO:0000256" key="11">
    <source>
        <dbReference type="ARBA" id="ARBA00023268"/>
    </source>
</evidence>
<dbReference type="AlphaFoldDB" id="A0A518CYW2"/>
<comment type="pathway">
    <text evidence="4">Amino-acid biosynthesis; L-tryptophan biosynthesis; L-tryptophan from chorismate: step 4/5.</text>
</comment>
<evidence type="ECO:0000256" key="4">
    <source>
        <dbReference type="ARBA" id="ARBA00004696"/>
    </source>
</evidence>
<evidence type="ECO:0000259" key="14">
    <source>
        <dbReference type="Pfam" id="PF00697"/>
    </source>
</evidence>
<feature type="domain" description="N-(5'phosphoribosyl) anthranilate isomerase (PRAI)" evidence="14">
    <location>
        <begin position="293"/>
        <end position="490"/>
    </location>
</feature>
<accession>A0A518CYW2</accession>
<dbReference type="OrthoDB" id="9804217at2"/>
<sequence length="506" mass="53185">MIRSRTQPATVGESRLPAVLEPILADVHRRNLRRRARVRGAGTKVLASVRGDSFTRALAAPGVSVVAEAKRCSPSAGTLTGPEDVVERVRRYALGGACAASILTEPSRFSGARAHLRRAARALELPLLRKDFIVDSTMVDESAGMGASAVLLIARCLSPATLRSCVDRARELGLASLVEIHDERELEAAVATCPDVIGVNARCLDTLEVDLEQGLDLLERVPSHFLRVAESGIMRPSDVTRARNHGADAVLVGTAFMQSVDPRASVAAFARAGRGEYEGPEQPGLARPLEQAVKVCGLTRAQDVAVAIQAGADLVGFVVEPTSSPRAISIARCRELCELVPAGRGVVVTTEGLPDRVAELVAATGAHSVQLCGPARAVDFVDAPFSILRAVEENQVDEMAEWDGIAAGFVVEPQGSRGGSGRATDPNAVVRLAAPGRALLLAGGLSADDTERRLGELRRRSGLRGLGADASSRLETSPGVKDAVRVRRFVASAKAAGEEGRAVPCS</sequence>
<keyword evidence="6" id="KW-0210">Decarboxylase</keyword>
<keyword evidence="7 12" id="KW-0822">Tryptophan biosynthesis</keyword>